<evidence type="ECO:0000313" key="3">
    <source>
        <dbReference type="Proteomes" id="UP000183174"/>
    </source>
</evidence>
<keyword evidence="1" id="KW-0472">Membrane</keyword>
<keyword evidence="1" id="KW-0812">Transmembrane</keyword>
<dbReference type="RefSeq" id="WP_036028862.1">
    <property type="nucleotide sequence ID" value="NZ_FMAE01000010.1"/>
</dbReference>
<protein>
    <submittedName>
        <fullName evidence="2">Uncharacterized protein</fullName>
    </submittedName>
</protein>
<keyword evidence="1" id="KW-1133">Transmembrane helix</keyword>
<gene>
    <name evidence="2" type="ORF">GA0061099_101081</name>
</gene>
<dbReference type="EMBL" id="FMAE01000010">
    <property type="protein sequence ID" value="SCB48257.1"/>
    <property type="molecule type" value="Genomic_DNA"/>
</dbReference>
<reference evidence="2 3" key="1">
    <citation type="submission" date="2016-08" db="EMBL/GenBank/DDBJ databases">
        <authorList>
            <person name="Seilhamer J.J."/>
        </authorList>
    </citation>
    <scope>NUCLEOTIDE SEQUENCE [LARGE SCALE GENOMIC DNA]</scope>
    <source>
        <strain evidence="2 3">CCBAU 10071</strain>
    </source>
</reference>
<sequence length="61" mass="6555">MYYVAAVLLVLSGLFYSASRHELGQFGADVCRYGGTFCDNPVVLFTGAALAAAWGMFVSIR</sequence>
<feature type="transmembrane region" description="Helical" evidence="1">
    <location>
        <begin position="44"/>
        <end position="60"/>
    </location>
</feature>
<name>A0A1C3X7N6_9BRAD</name>
<evidence type="ECO:0000313" key="2">
    <source>
        <dbReference type="EMBL" id="SCB48257.1"/>
    </source>
</evidence>
<organism evidence="2 3">
    <name type="scientific">Bradyrhizobium yuanmingense</name>
    <dbReference type="NCBI Taxonomy" id="108015"/>
    <lineage>
        <taxon>Bacteria</taxon>
        <taxon>Pseudomonadati</taxon>
        <taxon>Pseudomonadota</taxon>
        <taxon>Alphaproteobacteria</taxon>
        <taxon>Hyphomicrobiales</taxon>
        <taxon>Nitrobacteraceae</taxon>
        <taxon>Bradyrhizobium</taxon>
    </lineage>
</organism>
<accession>A0A1C3X7N6</accession>
<dbReference type="AlphaFoldDB" id="A0A1C3X7N6"/>
<proteinExistence type="predicted"/>
<evidence type="ECO:0000256" key="1">
    <source>
        <dbReference type="SAM" id="Phobius"/>
    </source>
</evidence>
<dbReference type="Proteomes" id="UP000183174">
    <property type="component" value="Unassembled WGS sequence"/>
</dbReference>